<keyword evidence="3" id="KW-1185">Reference proteome</keyword>
<protein>
    <submittedName>
        <fullName evidence="2">PKD-like family lipoprotein</fullName>
    </submittedName>
</protein>
<accession>A0ABS9RLP8</accession>
<name>A0ABS9RLP8_9FLAO</name>
<feature type="signal peptide" evidence="1">
    <location>
        <begin position="1"/>
        <end position="21"/>
    </location>
</feature>
<sequence length="494" mass="55746">MMILKIKFQQLFALLVTLMLAVSCMDDLGNYDYQDINEVAFGNIDEKYVVKRFDNLVINPEVYFRLDESGMGEYEYRWVAVKDTGIGIQELTELSESKNLDEVISLVPGDYFGYYFVKDVKTGIETQYRFDIEVTNSIYEGWLVLSDGTDAPQLDMISLIDGEYSPIYNVLDGSGIELGGEAGFVYTFGYDINFYGIYVSTSGNGTTKIHPDTFEWLPTYTIANEFVTPQPADLELDNLESQSGRTGFALFGGNAYYYNTVIGTAYSSPINILGGTQFEVSPMIGKGGQTTYSAMYDNTNKRFVRSYRGRMYTFAASASTKFDYNNTGMELVYMKSNDYGGYNGAAVFSILRDPATSKYYLAVFNMSNSAQLYYGEITDPNFAQASNITVNPVYGYLYYNIGSKVYRYDWNPEIPATRLELDAGNDEITMLKFHDFIGGKAEYVTMQNHLIVGRHNGTEGKLEFYDVLNLNQPLNLVDTYSGFGKVKSISYRQR</sequence>
<dbReference type="EMBL" id="JAKVQD010000004">
    <property type="protein sequence ID" value="MCH4553054.1"/>
    <property type="molecule type" value="Genomic_DNA"/>
</dbReference>
<dbReference type="Pfam" id="PF16407">
    <property type="entry name" value="PKD_2"/>
    <property type="match status" value="1"/>
</dbReference>
<evidence type="ECO:0000256" key="1">
    <source>
        <dbReference type="SAM" id="SignalP"/>
    </source>
</evidence>
<dbReference type="RefSeq" id="WP_240573506.1">
    <property type="nucleotide sequence ID" value="NZ_CP136709.1"/>
</dbReference>
<organism evidence="2 3">
    <name type="scientific">Aestuariibaculum lutulentum</name>
    <dbReference type="NCBI Taxonomy" id="2920935"/>
    <lineage>
        <taxon>Bacteria</taxon>
        <taxon>Pseudomonadati</taxon>
        <taxon>Bacteroidota</taxon>
        <taxon>Flavobacteriia</taxon>
        <taxon>Flavobacteriales</taxon>
        <taxon>Flavobacteriaceae</taxon>
    </lineage>
</organism>
<dbReference type="InterPro" id="IPR032183">
    <property type="entry name" value="PKD-like"/>
</dbReference>
<feature type="chain" id="PRO_5046702013" evidence="1">
    <location>
        <begin position="22"/>
        <end position="494"/>
    </location>
</feature>
<gene>
    <name evidence="2" type="ORF">MKW35_10500</name>
</gene>
<reference evidence="2" key="1">
    <citation type="submission" date="2022-02" db="EMBL/GenBank/DDBJ databases">
        <title>Aestuariibaculum sp., a marine bacterium isolated from sediment in Guangxi.</title>
        <authorList>
            <person name="Ying J."/>
        </authorList>
    </citation>
    <scope>NUCLEOTIDE SEQUENCE</scope>
    <source>
        <strain evidence="2">L182</strain>
    </source>
</reference>
<keyword evidence="1" id="KW-0732">Signal</keyword>
<comment type="caution">
    <text evidence="2">The sequence shown here is derived from an EMBL/GenBank/DDBJ whole genome shotgun (WGS) entry which is preliminary data.</text>
</comment>
<evidence type="ECO:0000313" key="2">
    <source>
        <dbReference type="EMBL" id="MCH4553054.1"/>
    </source>
</evidence>
<evidence type="ECO:0000313" key="3">
    <source>
        <dbReference type="Proteomes" id="UP001156141"/>
    </source>
</evidence>
<proteinExistence type="predicted"/>
<dbReference type="Proteomes" id="UP001156141">
    <property type="component" value="Unassembled WGS sequence"/>
</dbReference>
<dbReference type="PROSITE" id="PS51257">
    <property type="entry name" value="PROKAR_LIPOPROTEIN"/>
    <property type="match status" value="1"/>
</dbReference>